<dbReference type="InterPro" id="IPR047717">
    <property type="entry name" value="CC_star_Cory"/>
</dbReference>
<gene>
    <name evidence="1" type="ORF">I4I82_06890</name>
</gene>
<dbReference type="RefSeq" id="WP_218592840.1">
    <property type="nucleotide sequence ID" value="NZ_JADQDE010000080.1"/>
</dbReference>
<accession>A0ABS6U5Y5</accession>
<comment type="caution">
    <text evidence="1">The sequence shown here is derived from an EMBL/GenBank/DDBJ whole genome shotgun (WGS) entry which is preliminary data.</text>
</comment>
<dbReference type="Pfam" id="PF25952">
    <property type="entry name" value="DUF7990"/>
    <property type="match status" value="1"/>
</dbReference>
<keyword evidence="2" id="KW-1185">Reference proteome</keyword>
<evidence type="ECO:0000313" key="1">
    <source>
        <dbReference type="EMBL" id="MBW0127408.1"/>
    </source>
</evidence>
<dbReference type="NCBIfam" id="NF041419">
    <property type="entry name" value="CC_star_Cory"/>
    <property type="match status" value="1"/>
</dbReference>
<dbReference type="Proteomes" id="UP000694300">
    <property type="component" value="Unassembled WGS sequence"/>
</dbReference>
<name>A0ABS6U5Y5_9PSEU</name>
<protein>
    <submittedName>
        <fullName evidence="1">Uncharacterized protein</fullName>
    </submittedName>
</protein>
<sequence length="89" mass="10226">MIADRLLRAWRGVERIHDELFVEPLRRAVAREVRREDDVLRALVLLESLGVDNPVAYETLDLVPYLVADLHAWHLRMGQDEFGDAGVCC</sequence>
<dbReference type="EMBL" id="JADQDF010000001">
    <property type="protein sequence ID" value="MBW0127408.1"/>
    <property type="molecule type" value="Genomic_DNA"/>
</dbReference>
<dbReference type="InterPro" id="IPR058303">
    <property type="entry name" value="DUF7990"/>
</dbReference>
<proteinExistence type="predicted"/>
<organism evidence="1 2">
    <name type="scientific">Pseudonocardia oceani</name>
    <dbReference type="NCBI Taxonomy" id="2792013"/>
    <lineage>
        <taxon>Bacteria</taxon>
        <taxon>Bacillati</taxon>
        <taxon>Actinomycetota</taxon>
        <taxon>Actinomycetes</taxon>
        <taxon>Pseudonocardiales</taxon>
        <taxon>Pseudonocardiaceae</taxon>
        <taxon>Pseudonocardia</taxon>
    </lineage>
</organism>
<evidence type="ECO:0000313" key="2">
    <source>
        <dbReference type="Proteomes" id="UP000694300"/>
    </source>
</evidence>
<reference evidence="1 2" key="1">
    <citation type="submission" date="2020-11" db="EMBL/GenBank/DDBJ databases">
        <title>Pseudonocardia abyssalis sp. nov. and Pseudonocardia oceani sp. nov., description and phylogenomic analysis of two novel actinomycetes isolated from the deep Southern Ocean.</title>
        <authorList>
            <person name="Parra J."/>
        </authorList>
    </citation>
    <scope>NUCLEOTIDE SEQUENCE [LARGE SCALE GENOMIC DNA]</scope>
    <source>
        <strain evidence="2">KRD185</strain>
    </source>
</reference>